<evidence type="ECO:0000313" key="2">
    <source>
        <dbReference type="EMBL" id="PHM74333.1"/>
    </source>
</evidence>
<accession>A0A2D0LFE4</accession>
<sequence length="95" mass="10698">MHGSIVRAHQYSAGVASDDDGAIGKSCRGCSTKIHLIIDSYGLPVQFARVKHFSAIATGYDKFERNYASMLALAFIIIWLPMWVEWMMILKHQQP</sequence>
<protein>
    <submittedName>
        <fullName evidence="2">Transposase</fullName>
    </submittedName>
</protein>
<evidence type="ECO:0000256" key="1">
    <source>
        <dbReference type="SAM" id="Phobius"/>
    </source>
</evidence>
<keyword evidence="1" id="KW-0812">Transmembrane</keyword>
<gene>
    <name evidence="2" type="ORF">Xkoz_00883</name>
</gene>
<reference evidence="2 3" key="1">
    <citation type="journal article" date="2017" name="Nat. Microbiol.">
        <title>Natural product diversity associated with the nematode symbionts Photorhabdus and Xenorhabdus.</title>
        <authorList>
            <person name="Tobias N.J."/>
            <person name="Wolff H."/>
            <person name="Djahanschiri B."/>
            <person name="Grundmann F."/>
            <person name="Kronenwerth M."/>
            <person name="Shi Y.M."/>
            <person name="Simonyi S."/>
            <person name="Grun P."/>
            <person name="Shapiro-Ilan D."/>
            <person name="Pidot S.J."/>
            <person name="Stinear T.P."/>
            <person name="Ebersberger I."/>
            <person name="Bode H.B."/>
        </authorList>
    </citation>
    <scope>NUCLEOTIDE SEQUENCE [LARGE SCALE GENOMIC DNA]</scope>
    <source>
        <strain evidence="2 3">DSM 17907</strain>
    </source>
</reference>
<organism evidence="2 3">
    <name type="scientific">Xenorhabdus kozodoii</name>
    <dbReference type="NCBI Taxonomy" id="351676"/>
    <lineage>
        <taxon>Bacteria</taxon>
        <taxon>Pseudomonadati</taxon>
        <taxon>Pseudomonadota</taxon>
        <taxon>Gammaproteobacteria</taxon>
        <taxon>Enterobacterales</taxon>
        <taxon>Morganellaceae</taxon>
        <taxon>Xenorhabdus</taxon>
    </lineage>
</organism>
<keyword evidence="1" id="KW-0472">Membrane</keyword>
<proteinExistence type="predicted"/>
<dbReference type="Proteomes" id="UP000221101">
    <property type="component" value="Unassembled WGS sequence"/>
</dbReference>
<comment type="caution">
    <text evidence="2">The sequence shown here is derived from an EMBL/GenBank/DDBJ whole genome shotgun (WGS) entry which is preliminary data.</text>
</comment>
<evidence type="ECO:0000313" key="3">
    <source>
        <dbReference type="Proteomes" id="UP000221101"/>
    </source>
</evidence>
<dbReference type="AlphaFoldDB" id="A0A2D0LFE4"/>
<keyword evidence="3" id="KW-1185">Reference proteome</keyword>
<feature type="transmembrane region" description="Helical" evidence="1">
    <location>
        <begin position="67"/>
        <end position="90"/>
    </location>
</feature>
<keyword evidence="1" id="KW-1133">Transmembrane helix</keyword>
<name>A0A2D0LFE4_9GAMM</name>
<dbReference type="EMBL" id="NJCX01000005">
    <property type="protein sequence ID" value="PHM74333.1"/>
    <property type="molecule type" value="Genomic_DNA"/>
</dbReference>